<accession>A0ABW3Y697</accession>
<proteinExistence type="predicted"/>
<evidence type="ECO:0000313" key="4">
    <source>
        <dbReference type="Proteomes" id="UP001597201"/>
    </source>
</evidence>
<dbReference type="InterPro" id="IPR058907">
    <property type="entry name" value="P29_N"/>
</dbReference>
<dbReference type="Pfam" id="PF25841">
    <property type="entry name" value="Ulvan_lyase_C"/>
    <property type="match status" value="1"/>
</dbReference>
<dbReference type="SUPFAM" id="SSF48208">
    <property type="entry name" value="Six-hairpin glycosidases"/>
    <property type="match status" value="1"/>
</dbReference>
<dbReference type="RefSeq" id="WP_377179289.1">
    <property type="nucleotide sequence ID" value="NZ_JBHTMY010000003.1"/>
</dbReference>
<evidence type="ECO:0000259" key="2">
    <source>
        <dbReference type="Pfam" id="PF25841"/>
    </source>
</evidence>
<keyword evidence="4" id="KW-1185">Reference proteome</keyword>
<reference evidence="4" key="1">
    <citation type="journal article" date="2019" name="Int. J. Syst. Evol. Microbiol.">
        <title>The Global Catalogue of Microorganisms (GCM) 10K type strain sequencing project: providing services to taxonomists for standard genome sequencing and annotation.</title>
        <authorList>
            <consortium name="The Broad Institute Genomics Platform"/>
            <consortium name="The Broad Institute Genome Sequencing Center for Infectious Disease"/>
            <person name="Wu L."/>
            <person name="Ma J."/>
        </authorList>
    </citation>
    <scope>NUCLEOTIDE SEQUENCE [LARGE SCALE GENOMIC DNA]</scope>
    <source>
        <strain evidence="4">CCUG 61485</strain>
    </source>
</reference>
<dbReference type="Proteomes" id="UP001597201">
    <property type="component" value="Unassembled WGS sequence"/>
</dbReference>
<dbReference type="EMBL" id="JBHTMY010000003">
    <property type="protein sequence ID" value="MFD1316375.1"/>
    <property type="molecule type" value="Genomic_DNA"/>
</dbReference>
<dbReference type="Pfam" id="PF25840">
    <property type="entry name" value="Ulvan_lyase_N"/>
    <property type="match status" value="1"/>
</dbReference>
<feature type="domain" description="Broad-specificity ulvan lyase N-terminal" evidence="1">
    <location>
        <begin position="50"/>
        <end position="396"/>
    </location>
</feature>
<gene>
    <name evidence="3" type="ORF">ACFQ39_12165</name>
</gene>
<comment type="caution">
    <text evidence="3">The sequence shown here is derived from an EMBL/GenBank/DDBJ whole genome shotgun (WGS) entry which is preliminary data.</text>
</comment>
<dbReference type="InterPro" id="IPR058908">
    <property type="entry name" value="P29_C"/>
</dbReference>
<evidence type="ECO:0000259" key="1">
    <source>
        <dbReference type="Pfam" id="PF25840"/>
    </source>
</evidence>
<name>A0ABW3Y697_9FLAO</name>
<sequence length="637" mass="72082">MKRNHFIYLSASGTLSLFLPFYACKNNQNKDFKPVLSQSDFEQKVLNLLTVWCDAMIRDQIVAPEEIETHGALYCHACEKIHGRCMDAVYPFMYMADQTGEQKYLDAAINVMKWSENVSMPDGSWTVIPDQNSWKGITVFGAIALGEALYHHGHVLTPDIKESWTLRLEKSADFIFKNFTIEYSHINYAFTAIYALNFLGRFFENQEYIDRSKVLANEIPKWLTEPNKLLFGEDKPANEPSAKGLMPIDLGYNVEETLNGVVQYAVLEKDEELLQILTNSLKGHLEFMLPDGGWDNSWGTRQNKWTYWGSRTCDGSQPAFTLLADRNPAFATSVVLHTELLEKCTVNGLLAGGLHYKTHGVKPCIHHTFAHAKNLAFLLNHPEKTRKLTKNSPIPRAISNGVKHFPELDVWLAAKGPWRATVSSYDQVYKIKYSYAATGGALAVLWHELVGPVFTASMAEFILVEVNNQQEQPDGEDIPLTPRIECRKNGKLFSNIFDLEAEVKAITKKNELRFEINTQLTNRDHEKSGGMYQLNYLLNKDAAIIKAKKPFGQEDGRLVLPIISATGEKVLHIKPNRIEIVKEKGIITLETNVPIAIMNTKKDRVFNMVPGFEAIPIYVEFSSEEIICKITVDKNPS</sequence>
<evidence type="ECO:0000313" key="3">
    <source>
        <dbReference type="EMBL" id="MFD1316375.1"/>
    </source>
</evidence>
<dbReference type="InterPro" id="IPR008928">
    <property type="entry name" value="6-hairpin_glycosidase_sf"/>
</dbReference>
<protein>
    <submittedName>
        <fullName evidence="3">Uncharacterized protein</fullName>
    </submittedName>
</protein>
<organism evidence="3 4">
    <name type="scientific">Namhaeicola litoreus</name>
    <dbReference type="NCBI Taxonomy" id="1052145"/>
    <lineage>
        <taxon>Bacteria</taxon>
        <taxon>Pseudomonadati</taxon>
        <taxon>Bacteroidota</taxon>
        <taxon>Flavobacteriia</taxon>
        <taxon>Flavobacteriales</taxon>
        <taxon>Flavobacteriaceae</taxon>
        <taxon>Namhaeicola</taxon>
    </lineage>
</organism>
<feature type="domain" description="Broad-specificity ulvan lyase C-terminal" evidence="2">
    <location>
        <begin position="402"/>
        <end position="632"/>
    </location>
</feature>